<name>A0ACD5TM06_AVESA</name>
<dbReference type="Proteomes" id="UP001732700">
    <property type="component" value="Chromosome 1C"/>
</dbReference>
<protein>
    <submittedName>
        <fullName evidence="1">Uncharacterized protein</fullName>
    </submittedName>
</protein>
<proteinExistence type="predicted"/>
<reference evidence="1" key="1">
    <citation type="submission" date="2021-05" db="EMBL/GenBank/DDBJ databases">
        <authorList>
            <person name="Scholz U."/>
            <person name="Mascher M."/>
            <person name="Fiebig A."/>
        </authorList>
    </citation>
    <scope>NUCLEOTIDE SEQUENCE [LARGE SCALE GENOMIC DNA]</scope>
</reference>
<sequence length="388" mass="43136">MRINKGMMVEAWLTDDATNDMQGAWRAGEVIWGNGHSYVIRWSDGGPDSERISRKFVRPIPDPDVQMRLPKDLAAGDIVELLDSGLWKWVEVVRVGDRHFDVKYIGNTGVFMVDGSVLRPRLLYGQNGWAMVHKNSQTTTKSAVPSHPIAGKNIKSKAISDFSAHAVKLGKTKRSDHTVDIARDVKRFQCNGGTNMLFAERQEPAARSNDNIKVMDLHPSHYLQETGSNDDDASSKSDTSSSTGDSSSSSRSSVSNSKGGDPAVSTTVQHCKENQEAESQLLPPTCKEEEKDSDESRASARMQRHEVEVVMKQEEQQHDRRVHDLELEAYVSVVRAFRAAGSLTWTREELLSDLRVQLHISRDEHRKVAGHFNGKKIPAGGGPRNSHC</sequence>
<evidence type="ECO:0000313" key="1">
    <source>
        <dbReference type="EnsemblPlants" id="AVESA.00010b.r2.1CG0080980.1.CDS"/>
    </source>
</evidence>
<reference evidence="1" key="2">
    <citation type="submission" date="2025-09" db="UniProtKB">
        <authorList>
            <consortium name="EnsemblPlants"/>
        </authorList>
    </citation>
    <scope>IDENTIFICATION</scope>
</reference>
<evidence type="ECO:0000313" key="2">
    <source>
        <dbReference type="Proteomes" id="UP001732700"/>
    </source>
</evidence>
<dbReference type="EnsemblPlants" id="AVESA.00010b.r2.1CG0080980.1">
    <property type="protein sequence ID" value="AVESA.00010b.r2.1CG0080980.1.CDS"/>
    <property type="gene ID" value="AVESA.00010b.r2.1CG0080980"/>
</dbReference>
<organism evidence="1 2">
    <name type="scientific">Avena sativa</name>
    <name type="common">Oat</name>
    <dbReference type="NCBI Taxonomy" id="4498"/>
    <lineage>
        <taxon>Eukaryota</taxon>
        <taxon>Viridiplantae</taxon>
        <taxon>Streptophyta</taxon>
        <taxon>Embryophyta</taxon>
        <taxon>Tracheophyta</taxon>
        <taxon>Spermatophyta</taxon>
        <taxon>Magnoliopsida</taxon>
        <taxon>Liliopsida</taxon>
        <taxon>Poales</taxon>
        <taxon>Poaceae</taxon>
        <taxon>BOP clade</taxon>
        <taxon>Pooideae</taxon>
        <taxon>Poodae</taxon>
        <taxon>Poeae</taxon>
        <taxon>Poeae Chloroplast Group 1 (Aveneae type)</taxon>
        <taxon>Aveninae</taxon>
        <taxon>Avena</taxon>
    </lineage>
</organism>
<accession>A0ACD5TM06</accession>
<keyword evidence="2" id="KW-1185">Reference proteome</keyword>